<dbReference type="Proteomes" id="UP000095286">
    <property type="component" value="Unplaced"/>
</dbReference>
<dbReference type="WBParaSite" id="RSKR_0000866000.1">
    <property type="protein sequence ID" value="RSKR_0000866000.1"/>
    <property type="gene ID" value="RSKR_0000866000"/>
</dbReference>
<proteinExistence type="predicted"/>
<accession>A0AC35U7X6</accession>
<evidence type="ECO:0000313" key="1">
    <source>
        <dbReference type="Proteomes" id="UP000095286"/>
    </source>
</evidence>
<reference evidence="2" key="1">
    <citation type="submission" date="2016-11" db="UniProtKB">
        <authorList>
            <consortium name="WormBaseParasite"/>
        </authorList>
    </citation>
    <scope>IDENTIFICATION</scope>
    <source>
        <strain evidence="2">KR3021</strain>
    </source>
</reference>
<name>A0AC35U7X6_9BILA</name>
<organism evidence="1 2">
    <name type="scientific">Rhabditophanes sp. KR3021</name>
    <dbReference type="NCBI Taxonomy" id="114890"/>
    <lineage>
        <taxon>Eukaryota</taxon>
        <taxon>Metazoa</taxon>
        <taxon>Ecdysozoa</taxon>
        <taxon>Nematoda</taxon>
        <taxon>Chromadorea</taxon>
        <taxon>Rhabditida</taxon>
        <taxon>Tylenchina</taxon>
        <taxon>Panagrolaimomorpha</taxon>
        <taxon>Strongyloidoidea</taxon>
        <taxon>Alloionematidae</taxon>
        <taxon>Rhabditophanes</taxon>
    </lineage>
</organism>
<evidence type="ECO:0000313" key="2">
    <source>
        <dbReference type="WBParaSite" id="RSKR_0000866000.1"/>
    </source>
</evidence>
<protein>
    <submittedName>
        <fullName evidence="2">V-type proton ATPase subunit a</fullName>
    </submittedName>
</protein>
<sequence length="986" mass="112411">MSLPLRSEAIELFQLIIEKDGAFNCLAHIGQHDLIHFKDLKNVPTASGRTYVREIQRCASIERSLRYLTDEIIKSSPKGKQMLKETNTETFSVGQPKDLIDLEAELDEREKVVKELSTYEDQLKLQLNEMIEFHHVLIKVNEFFIDHMDDEAIYELENLKAEETFSLVGMEDVRVEGKKSMTEIGDHVTPWFVAGVIDATKRFAFERLLWRACRRTAFVRTSLIEEELVDSRTCLKVEKCAFIIFFKGKKLQDIVNRVCSGFNATQFPCPKTQRERSRSQNEVNIRMDDLRLIIDSSTDQKNDVLEKTALQIIKWWKKVHLQKTIYYTLNSFKFDKSGNFFVAECWIPVKDIGKAREVLESCDKSRGGVAPFLNLIEITDTPPTYTPVNKFTSCFQTIVNAYGVPSYQEINPAIFTIITFPFLFAIMFGDAGHGLILALTGLILILKETKINASGKLGEIQAIFFGGRYIMLMMGVFSIYTGIIYNDAFGKSINVFGSKWKNPYSQPDLERWASTQSAEFDLTFDPKFTFNHTEGPYEVGVDPIWNIAKNKLNFLNSLKMKASVLLGIAQMTFGLFLSFFNYWKKRSWIDILTNFVPQLCFLSAIFVYLCLQIIMKWVYYSVFPGTILEIEYPGTHCAPSLLIGLINMVMLKERKHGFINETTGKEMKACYLNQWYHHQDYTERILLSVALLCIPIMLFGKPLFETLKNKRTRYVSNSTANICESSELLGVNIIDDYPTIHSIDTPQRKSSIKTVTTTVTDKKTLQNGGSNGEDNLGDLMVYQAIHSIEFILGCVSHTASYLRLWALSLAHARVNIIEDYPTIHSIDTPQRKSSIKTVTTTVTDKKTLQNGGSNGEDNLGDLMVYQAIHSIEFILGCVSHTASYLRLWALSLAHAQLSEVLWHMILVNGLNYEGKYAALVTFITFFIFFVLTITILVVMEGLSAFLHALRLHWIEFQSKFYEGNGYAFAPFSLATTLETIQIDSVE</sequence>